<dbReference type="PANTHER" id="PTHR31423">
    <property type="entry name" value="YBAK DOMAIN-CONTAINING PROTEIN"/>
    <property type="match status" value="1"/>
</dbReference>
<dbReference type="Proteomes" id="UP000271227">
    <property type="component" value="Unassembled WGS sequence"/>
</dbReference>
<dbReference type="SUPFAM" id="SSF55826">
    <property type="entry name" value="YbaK/ProRS associated domain"/>
    <property type="match status" value="1"/>
</dbReference>
<dbReference type="InterPro" id="IPR040285">
    <property type="entry name" value="ProX/PRXD1"/>
</dbReference>
<dbReference type="OrthoDB" id="5145315at2"/>
<reference evidence="3 4" key="1">
    <citation type="submission" date="2018-10" db="EMBL/GenBank/DDBJ databases">
        <title>Genomic Encyclopedia of Archaeal and Bacterial Type Strains, Phase II (KMG-II): from individual species to whole genera.</title>
        <authorList>
            <person name="Goeker M."/>
        </authorList>
    </citation>
    <scope>NUCLEOTIDE SEQUENCE [LARGE SCALE GENOMIC DNA]</scope>
    <source>
        <strain evidence="3 4">DSM 25217</strain>
    </source>
</reference>
<dbReference type="PANTHER" id="PTHR31423:SF3">
    <property type="entry name" value="PROLYL-TRNA SYNTHETASE ASSOCIATED DOMAIN-CONTAINING PROTEIN 1-RELATED"/>
    <property type="match status" value="1"/>
</dbReference>
<keyword evidence="4" id="KW-1185">Reference proteome</keyword>
<dbReference type="AlphaFoldDB" id="A0A3M0D8X3"/>
<dbReference type="Gene3D" id="3.90.960.10">
    <property type="entry name" value="YbaK/aminoacyl-tRNA synthetase-associated domain"/>
    <property type="match status" value="1"/>
</dbReference>
<organism evidence="3 4">
    <name type="scientific">Eilatimonas milleporae</name>
    <dbReference type="NCBI Taxonomy" id="911205"/>
    <lineage>
        <taxon>Bacteria</taxon>
        <taxon>Pseudomonadati</taxon>
        <taxon>Pseudomonadota</taxon>
        <taxon>Alphaproteobacteria</taxon>
        <taxon>Kordiimonadales</taxon>
        <taxon>Kordiimonadaceae</taxon>
        <taxon>Eilatimonas</taxon>
    </lineage>
</organism>
<dbReference type="RefSeq" id="WP_121936878.1">
    <property type="nucleotide sequence ID" value="NZ_REFR01000002.1"/>
</dbReference>
<dbReference type="Pfam" id="PF04073">
    <property type="entry name" value="tRNA_edit"/>
    <property type="match status" value="1"/>
</dbReference>
<keyword evidence="3" id="KW-0378">Hydrolase</keyword>
<dbReference type="CDD" id="cd04335">
    <property type="entry name" value="PrdX_deacylase"/>
    <property type="match status" value="1"/>
</dbReference>
<dbReference type="InParanoid" id="A0A3M0D8X3"/>
<protein>
    <submittedName>
        <fullName evidence="3">Ala-tRNA(Pro) hydrolase</fullName>
    </submittedName>
</protein>
<evidence type="ECO:0000313" key="4">
    <source>
        <dbReference type="Proteomes" id="UP000271227"/>
    </source>
</evidence>
<dbReference type="EMBL" id="REFR01000002">
    <property type="protein sequence ID" value="RMB12663.1"/>
    <property type="molecule type" value="Genomic_DNA"/>
</dbReference>
<sequence>MQTHGPQETGIPDIEGPLRAFLDRHGIATRTHRHPPVFTVAEAARLRGDLPGLHAKCLYVRDKKKRRALIVAEESRPVDLKRVADTLGLGRLSFASADNLRDHLGIVPGAVTPFALINAQVDGAAMPPFALILDVRLMTGDVLNFHPLHNAATMSVNRDGFTAFIRACGHIPRIMALQDDTVSP</sequence>
<evidence type="ECO:0000256" key="1">
    <source>
        <dbReference type="ARBA" id="ARBA00010201"/>
    </source>
</evidence>
<dbReference type="GO" id="GO:0002161">
    <property type="term" value="F:aminoacyl-tRNA deacylase activity"/>
    <property type="evidence" value="ECO:0007669"/>
    <property type="project" value="InterPro"/>
</dbReference>
<name>A0A3M0D8X3_9PROT</name>
<evidence type="ECO:0000313" key="3">
    <source>
        <dbReference type="EMBL" id="RMB12663.1"/>
    </source>
</evidence>
<gene>
    <name evidence="3" type="ORF">BXY39_0085</name>
</gene>
<proteinExistence type="inferred from homology"/>
<dbReference type="InterPro" id="IPR036754">
    <property type="entry name" value="YbaK/aa-tRNA-synt-asso_dom_sf"/>
</dbReference>
<dbReference type="InterPro" id="IPR007214">
    <property type="entry name" value="YbaK/aa-tRNA-synth-assoc-dom"/>
</dbReference>
<comment type="caution">
    <text evidence="3">The sequence shown here is derived from an EMBL/GenBank/DDBJ whole genome shotgun (WGS) entry which is preliminary data.</text>
</comment>
<evidence type="ECO:0000259" key="2">
    <source>
        <dbReference type="Pfam" id="PF04073"/>
    </source>
</evidence>
<feature type="domain" description="YbaK/aminoacyl-tRNA synthetase-associated" evidence="2">
    <location>
        <begin position="34"/>
        <end position="159"/>
    </location>
</feature>
<accession>A0A3M0D8X3</accession>
<comment type="similarity">
    <text evidence="1">Belongs to the PRORSD1 family.</text>
</comment>